<keyword evidence="2" id="KW-0722">Serine protease inhibitor</keyword>
<dbReference type="PANTHER" id="PTHR23259">
    <property type="entry name" value="RIDDLE"/>
    <property type="match status" value="1"/>
</dbReference>
<organism evidence="5 6">
    <name type="scientific">Strongyloides papillosus</name>
    <name type="common">Intestinal threadworm</name>
    <dbReference type="NCBI Taxonomy" id="174720"/>
    <lineage>
        <taxon>Eukaryota</taxon>
        <taxon>Metazoa</taxon>
        <taxon>Ecdysozoa</taxon>
        <taxon>Nematoda</taxon>
        <taxon>Chromadorea</taxon>
        <taxon>Rhabditida</taxon>
        <taxon>Tylenchina</taxon>
        <taxon>Panagrolaimomorpha</taxon>
        <taxon>Strongyloidoidea</taxon>
        <taxon>Strongyloididae</taxon>
        <taxon>Strongyloides</taxon>
    </lineage>
</organism>
<dbReference type="Pfam" id="PF01826">
    <property type="entry name" value="TIL"/>
    <property type="match status" value="4"/>
</dbReference>
<sequence>MVAKKCRVCTDTCSFPRNGSKSVKKCYEKKQCKENKNYACVCKSGYYLNDKNKCVKRKDCNKDQGTTKKPTTTTDKCKKNEIWKSCRSACEPNCEDASRAPKPCVKMCRPPGCECQPNYVRNDETNECVKPSQCPKTTTPLPPTTGKCKKNEHFTLCGSACEPRCSNYDKKKNWCNFQCLIGCQCRNGFVRNDYTNECIPSSECPVITTLRPPTQQCDVNSTFTMCTSPCQDVCSKAPIKVCTRNCGPPGCECLRNYVKNDVGGDGKCILRKDCPVATTSRPGTTPRCPKNMIYTNCKSACPSRCEIPRNVTSVCTFECAGEGCECREPFALDESNNCVRREECKKPSKGGYYIIHMLRKTVTTMYTLIFRR</sequence>
<keyword evidence="3" id="KW-1015">Disulfide bond</keyword>
<evidence type="ECO:0000259" key="4">
    <source>
        <dbReference type="Pfam" id="PF01826"/>
    </source>
</evidence>
<dbReference type="STRING" id="174720.A0A0N5CCU6"/>
<dbReference type="Gene3D" id="2.10.25.10">
    <property type="entry name" value="Laminin"/>
    <property type="match status" value="5"/>
</dbReference>
<feature type="domain" description="TIL" evidence="4">
    <location>
        <begin position="77"/>
        <end position="134"/>
    </location>
</feature>
<dbReference type="PANTHER" id="PTHR23259:SF70">
    <property type="entry name" value="ACCESSORY GLAND PROTEIN ACP62F-RELATED"/>
    <property type="match status" value="1"/>
</dbReference>
<reference evidence="6" key="1">
    <citation type="submission" date="2017-02" db="UniProtKB">
        <authorList>
            <consortium name="WormBaseParasite"/>
        </authorList>
    </citation>
    <scope>IDENTIFICATION</scope>
</reference>
<dbReference type="InterPro" id="IPR051368">
    <property type="entry name" value="SerProtInhib-TIL_Domain"/>
</dbReference>
<feature type="domain" description="TIL" evidence="4">
    <location>
        <begin position="217"/>
        <end position="274"/>
    </location>
</feature>
<dbReference type="CDD" id="cd19941">
    <property type="entry name" value="TIL"/>
    <property type="match status" value="4"/>
</dbReference>
<dbReference type="InterPro" id="IPR002919">
    <property type="entry name" value="TIL_dom"/>
</dbReference>
<evidence type="ECO:0000313" key="5">
    <source>
        <dbReference type="Proteomes" id="UP000046392"/>
    </source>
</evidence>
<evidence type="ECO:0000256" key="2">
    <source>
        <dbReference type="ARBA" id="ARBA00022900"/>
    </source>
</evidence>
<dbReference type="Proteomes" id="UP000046392">
    <property type="component" value="Unplaced"/>
</dbReference>
<evidence type="ECO:0000313" key="6">
    <source>
        <dbReference type="WBParaSite" id="SPAL_0001569600.1"/>
    </source>
</evidence>
<dbReference type="GO" id="GO:0004867">
    <property type="term" value="F:serine-type endopeptidase inhibitor activity"/>
    <property type="evidence" value="ECO:0007669"/>
    <property type="project" value="UniProtKB-KW"/>
</dbReference>
<keyword evidence="5" id="KW-1185">Reference proteome</keyword>
<dbReference type="InterPro" id="IPR036084">
    <property type="entry name" value="Ser_inhib-like_sf"/>
</dbReference>
<feature type="domain" description="TIL" evidence="4">
    <location>
        <begin position="148"/>
        <end position="204"/>
    </location>
</feature>
<protein>
    <submittedName>
        <fullName evidence="6">TIL domain-containing protein</fullName>
    </submittedName>
</protein>
<evidence type="ECO:0000256" key="1">
    <source>
        <dbReference type="ARBA" id="ARBA00022690"/>
    </source>
</evidence>
<proteinExistence type="predicted"/>
<dbReference type="WBParaSite" id="SPAL_0001569600.1">
    <property type="protein sequence ID" value="SPAL_0001569600.1"/>
    <property type="gene ID" value="SPAL_0001569600"/>
</dbReference>
<dbReference type="AlphaFoldDB" id="A0A0N5CCU6"/>
<feature type="domain" description="TIL" evidence="4">
    <location>
        <begin position="288"/>
        <end position="344"/>
    </location>
</feature>
<dbReference type="SUPFAM" id="SSF57567">
    <property type="entry name" value="Serine protease inhibitors"/>
    <property type="match status" value="4"/>
</dbReference>
<accession>A0A0N5CCU6</accession>
<name>A0A0N5CCU6_STREA</name>
<keyword evidence="1" id="KW-0646">Protease inhibitor</keyword>
<evidence type="ECO:0000256" key="3">
    <source>
        <dbReference type="ARBA" id="ARBA00023157"/>
    </source>
</evidence>